<accession>A0A0A9F165</accession>
<keyword evidence="1" id="KW-0812">Transmembrane</keyword>
<keyword evidence="1" id="KW-0472">Membrane</keyword>
<sequence>MTLRTMENCLNKPLQMDLKVVFAIVATDVAADMLFSSIASDFGHDPVLHFFCALLYVFALCYSFTHFCMTSFYDALQTDYSCGIANHDF</sequence>
<evidence type="ECO:0000256" key="1">
    <source>
        <dbReference type="SAM" id="Phobius"/>
    </source>
</evidence>
<evidence type="ECO:0000313" key="2">
    <source>
        <dbReference type="EMBL" id="JAE03886.1"/>
    </source>
</evidence>
<proteinExistence type="predicted"/>
<feature type="transmembrane region" description="Helical" evidence="1">
    <location>
        <begin position="46"/>
        <end position="65"/>
    </location>
</feature>
<dbReference type="AlphaFoldDB" id="A0A0A9F165"/>
<feature type="transmembrane region" description="Helical" evidence="1">
    <location>
        <begin position="20"/>
        <end position="40"/>
    </location>
</feature>
<organism evidence="2">
    <name type="scientific">Arundo donax</name>
    <name type="common">Giant reed</name>
    <name type="synonym">Donax arundinaceus</name>
    <dbReference type="NCBI Taxonomy" id="35708"/>
    <lineage>
        <taxon>Eukaryota</taxon>
        <taxon>Viridiplantae</taxon>
        <taxon>Streptophyta</taxon>
        <taxon>Embryophyta</taxon>
        <taxon>Tracheophyta</taxon>
        <taxon>Spermatophyta</taxon>
        <taxon>Magnoliopsida</taxon>
        <taxon>Liliopsida</taxon>
        <taxon>Poales</taxon>
        <taxon>Poaceae</taxon>
        <taxon>PACMAD clade</taxon>
        <taxon>Arundinoideae</taxon>
        <taxon>Arundineae</taxon>
        <taxon>Arundo</taxon>
    </lineage>
</organism>
<name>A0A0A9F165_ARUDO</name>
<protein>
    <submittedName>
        <fullName evidence="2">Uncharacterized protein</fullName>
    </submittedName>
</protein>
<reference evidence="2" key="1">
    <citation type="submission" date="2014-09" db="EMBL/GenBank/DDBJ databases">
        <authorList>
            <person name="Magalhaes I.L.F."/>
            <person name="Oliveira U."/>
            <person name="Santos F.R."/>
            <person name="Vidigal T.H.D.A."/>
            <person name="Brescovit A.D."/>
            <person name="Santos A.J."/>
        </authorList>
    </citation>
    <scope>NUCLEOTIDE SEQUENCE</scope>
    <source>
        <tissue evidence="2">Shoot tissue taken approximately 20 cm above the soil surface</tissue>
    </source>
</reference>
<dbReference type="EMBL" id="GBRH01194010">
    <property type="protein sequence ID" value="JAE03886.1"/>
    <property type="molecule type" value="Transcribed_RNA"/>
</dbReference>
<keyword evidence="1" id="KW-1133">Transmembrane helix</keyword>
<reference evidence="2" key="2">
    <citation type="journal article" date="2015" name="Data Brief">
        <title>Shoot transcriptome of the giant reed, Arundo donax.</title>
        <authorList>
            <person name="Barrero R.A."/>
            <person name="Guerrero F.D."/>
            <person name="Moolhuijzen P."/>
            <person name="Goolsby J.A."/>
            <person name="Tidwell J."/>
            <person name="Bellgard S.E."/>
            <person name="Bellgard M.I."/>
        </authorList>
    </citation>
    <scope>NUCLEOTIDE SEQUENCE</scope>
    <source>
        <tissue evidence="2">Shoot tissue taken approximately 20 cm above the soil surface</tissue>
    </source>
</reference>